<evidence type="ECO:0000259" key="1">
    <source>
        <dbReference type="Pfam" id="PF00563"/>
    </source>
</evidence>
<dbReference type="SUPFAM" id="SSF141868">
    <property type="entry name" value="EAL domain-like"/>
    <property type="match status" value="1"/>
</dbReference>
<comment type="caution">
    <text evidence="2">The sequence shown here is derived from an EMBL/GenBank/DDBJ whole genome shotgun (WGS) entry which is preliminary data.</text>
</comment>
<organism evidence="2">
    <name type="scientific">mine drainage metagenome</name>
    <dbReference type="NCBI Taxonomy" id="410659"/>
    <lineage>
        <taxon>unclassified sequences</taxon>
        <taxon>metagenomes</taxon>
        <taxon>ecological metagenomes</taxon>
    </lineage>
</organism>
<feature type="domain" description="EAL" evidence="1">
    <location>
        <begin position="225"/>
        <end position="391"/>
    </location>
</feature>
<dbReference type="AlphaFoldDB" id="A0A1J5R4W4"/>
<name>A0A1J5R4W4_9ZZZZ</name>
<dbReference type="EMBL" id="MLJW01000444">
    <property type="protein sequence ID" value="OIQ87036.1"/>
    <property type="molecule type" value="Genomic_DNA"/>
</dbReference>
<dbReference type="InterPro" id="IPR001633">
    <property type="entry name" value="EAL_dom"/>
</dbReference>
<proteinExistence type="predicted"/>
<dbReference type="Gene3D" id="3.20.20.450">
    <property type="entry name" value="EAL domain"/>
    <property type="match status" value="1"/>
</dbReference>
<sequence>MVTMIQNRPSLKMPEPPRGLQIGSDRELLQDLAKYRKGGHGWRAVHLLSSCLSGRAGFAQGLKEANAAIQSVLVNGAGHRLYNLGNGDVVFVYSQVATPAVVALCTSLINTFFEGATAGENVYGEYGHYKLFDLARDLPGLVDGVRAVLASGQTLQSKPPISPKHAVIISEKLRSSNIRSVIFNQPIYNIAHPRPSIEFLEFYTSIADLEKIYAPDRSIAGNPWLFNLIKRELDMALMRAIQREIGDYRHKAFSINLLVDSFLSDGFRAFLTALPVKLGGRLYAELEKSDLVLHSHLLGPLLERSRQLGVPVCIDGVSHHDVQLMRLSDLQCSYIKLKWDADIATAPEEAMVRLVRELRACEARVVLTRCDSPKALSFARATGIIYVQGRLADEIFKTGYVVEG</sequence>
<gene>
    <name evidence="2" type="ORF">GALL_310960</name>
</gene>
<evidence type="ECO:0000313" key="2">
    <source>
        <dbReference type="EMBL" id="OIQ87036.1"/>
    </source>
</evidence>
<reference evidence="2" key="1">
    <citation type="submission" date="2016-10" db="EMBL/GenBank/DDBJ databases">
        <title>Sequence of Gallionella enrichment culture.</title>
        <authorList>
            <person name="Poehlein A."/>
            <person name="Muehling M."/>
            <person name="Daniel R."/>
        </authorList>
    </citation>
    <scope>NUCLEOTIDE SEQUENCE</scope>
</reference>
<accession>A0A1J5R4W4</accession>
<dbReference type="InterPro" id="IPR035919">
    <property type="entry name" value="EAL_sf"/>
</dbReference>
<protein>
    <submittedName>
        <fullName evidence="2">EAL domain protein</fullName>
    </submittedName>
</protein>
<dbReference type="Pfam" id="PF00563">
    <property type="entry name" value="EAL"/>
    <property type="match status" value="1"/>
</dbReference>